<dbReference type="GO" id="GO:0003676">
    <property type="term" value="F:nucleic acid binding"/>
    <property type="evidence" value="ECO:0007669"/>
    <property type="project" value="InterPro"/>
</dbReference>
<keyword evidence="2" id="KW-0547">Nucleotide-binding</keyword>
<name>K1RT82_9ZZZZ</name>
<comment type="caution">
    <text evidence="2">The sequence shown here is derived from an EMBL/GenBank/DDBJ whole genome shotgun (WGS) entry which is preliminary data.</text>
</comment>
<dbReference type="GO" id="GO:0004386">
    <property type="term" value="F:helicase activity"/>
    <property type="evidence" value="ECO:0007669"/>
    <property type="project" value="UniProtKB-KW"/>
</dbReference>
<dbReference type="GO" id="GO:0005524">
    <property type="term" value="F:ATP binding"/>
    <property type="evidence" value="ECO:0007669"/>
    <property type="project" value="InterPro"/>
</dbReference>
<protein>
    <submittedName>
        <fullName evidence="2">ATP-dependent DNA helicase-related protein</fullName>
    </submittedName>
</protein>
<keyword evidence="2" id="KW-0378">Hydrolase</keyword>
<dbReference type="GO" id="GO:0006139">
    <property type="term" value="P:nucleobase-containing compound metabolic process"/>
    <property type="evidence" value="ECO:0007669"/>
    <property type="project" value="InterPro"/>
</dbReference>
<accession>K1RT82</accession>
<keyword evidence="2" id="KW-0067">ATP-binding</keyword>
<gene>
    <name evidence="2" type="ORF">OBE_17322</name>
</gene>
<keyword evidence="2" id="KW-0347">Helicase</keyword>
<dbReference type="Pfam" id="PF13307">
    <property type="entry name" value="Helicase_C_2"/>
    <property type="match status" value="1"/>
</dbReference>
<dbReference type="EMBL" id="AJWZ01011579">
    <property type="protein sequence ID" value="EKC44720.1"/>
    <property type="molecule type" value="Genomic_DNA"/>
</dbReference>
<evidence type="ECO:0000259" key="1">
    <source>
        <dbReference type="Pfam" id="PF13307"/>
    </source>
</evidence>
<evidence type="ECO:0000313" key="2">
    <source>
        <dbReference type="EMBL" id="EKC44720.1"/>
    </source>
</evidence>
<sequence>MFRRKDALMDVRVPEMIIKLKQGIGRLIRNFTDTGIVCIIDRRLRDEPPERYHDITWDSLPIKNRTSSLDELRKFYEGLPSAKE</sequence>
<dbReference type="Gene3D" id="3.40.50.300">
    <property type="entry name" value="P-loop containing nucleotide triphosphate hydrolases"/>
    <property type="match status" value="1"/>
</dbReference>
<feature type="domain" description="ATP-dependent helicase C-terminal" evidence="1">
    <location>
        <begin position="5"/>
        <end position="47"/>
    </location>
</feature>
<proteinExistence type="predicted"/>
<dbReference type="GO" id="GO:0016818">
    <property type="term" value="F:hydrolase activity, acting on acid anhydrides, in phosphorus-containing anhydrides"/>
    <property type="evidence" value="ECO:0007669"/>
    <property type="project" value="InterPro"/>
</dbReference>
<dbReference type="InterPro" id="IPR006555">
    <property type="entry name" value="ATP-dep_Helicase_C"/>
</dbReference>
<organism evidence="2">
    <name type="scientific">human gut metagenome</name>
    <dbReference type="NCBI Taxonomy" id="408170"/>
    <lineage>
        <taxon>unclassified sequences</taxon>
        <taxon>metagenomes</taxon>
        <taxon>organismal metagenomes</taxon>
    </lineage>
</organism>
<dbReference type="AlphaFoldDB" id="K1RT82"/>
<reference evidence="2" key="1">
    <citation type="journal article" date="2013" name="Environ. Microbiol.">
        <title>Microbiota from the distal guts of lean and obese adolescents exhibit partial functional redundancy besides clear differences in community structure.</title>
        <authorList>
            <person name="Ferrer M."/>
            <person name="Ruiz A."/>
            <person name="Lanza F."/>
            <person name="Haange S.B."/>
            <person name="Oberbach A."/>
            <person name="Till H."/>
            <person name="Bargiela R."/>
            <person name="Campoy C."/>
            <person name="Segura M.T."/>
            <person name="Richter M."/>
            <person name="von Bergen M."/>
            <person name="Seifert J."/>
            <person name="Suarez A."/>
        </authorList>
    </citation>
    <scope>NUCLEOTIDE SEQUENCE</scope>
</reference>
<dbReference type="InterPro" id="IPR027417">
    <property type="entry name" value="P-loop_NTPase"/>
</dbReference>